<organism evidence="2 3">
    <name type="scientific">Trypanosoma cruzi (strain CL Brener)</name>
    <dbReference type="NCBI Taxonomy" id="353153"/>
    <lineage>
        <taxon>Eukaryota</taxon>
        <taxon>Discoba</taxon>
        <taxon>Euglenozoa</taxon>
        <taxon>Kinetoplastea</taxon>
        <taxon>Metakinetoplastina</taxon>
        <taxon>Trypanosomatida</taxon>
        <taxon>Trypanosomatidae</taxon>
        <taxon>Trypanosoma</taxon>
        <taxon>Schizotrypanum</taxon>
    </lineage>
</organism>
<dbReference type="Proteomes" id="UP000002296">
    <property type="component" value="Unassembled WGS sequence"/>
</dbReference>
<dbReference type="PANTHER" id="PTHR11040">
    <property type="entry name" value="ZINC/IRON TRANSPORTER"/>
    <property type="match status" value="1"/>
</dbReference>
<feature type="transmembrane region" description="Helical" evidence="1">
    <location>
        <begin position="384"/>
        <end position="402"/>
    </location>
</feature>
<dbReference type="InParanoid" id="Q4CXQ4"/>
<gene>
    <name evidence="2" type="ORF">Tc00.1047053507943.70</name>
</gene>
<sequence>MALLATDIPMRSGNVYIYEGMSRYLCELFFSFFSRCFCISCCMVSCSEEGIGVRVVRGDLLQLLLENCAWATARMNDVALFKIGVALSLTSVTVLGMCTPFLCVQNAKGNTPPRPRTQLMTSSRPLSLANCFSAGTLLAISLVHFMPCALATAGNGVSPTALCAALMIGVLFPALIERNITESVAQSGYGHSHGLFLAHESYQRLTLMPLIMLPMCFHAAVEGVLLGLEASVAALMGSAVPLFVHRFFDGVVVGVCIAKEVRAEMEAVDEVTPLNAAEKNTTAGDFAATFRRRACRFPIILWLCIMPTALLFCVVLTGDFHVHGVSEALHRGGLTRPSDGAESHLRGSWHKESKWLALTQAVGSGFFLYAGLTTLTLEELKGTRASLALFAGVLFTSLLGAMETH</sequence>
<feature type="transmembrane region" description="Helical" evidence="1">
    <location>
        <begin position="299"/>
        <end position="318"/>
    </location>
</feature>
<keyword evidence="1" id="KW-1133">Transmembrane helix</keyword>
<proteinExistence type="predicted"/>
<dbReference type="GO" id="GO:0005385">
    <property type="term" value="F:zinc ion transmembrane transporter activity"/>
    <property type="evidence" value="ECO:0007669"/>
    <property type="project" value="TreeGrafter"/>
</dbReference>
<reference evidence="2 3" key="1">
    <citation type="journal article" date="2005" name="Science">
        <title>The genome sequence of Trypanosoma cruzi, etiologic agent of Chagas disease.</title>
        <authorList>
            <person name="El-Sayed N.M."/>
            <person name="Myler P.J."/>
            <person name="Bartholomeu D.C."/>
            <person name="Nilsson D."/>
            <person name="Aggarwal G."/>
            <person name="Tran A.N."/>
            <person name="Ghedin E."/>
            <person name="Worthey E.A."/>
            <person name="Delcher A.L."/>
            <person name="Blandin G."/>
            <person name="Westenberger S.J."/>
            <person name="Caler E."/>
            <person name="Cerqueira G.C."/>
            <person name="Branche C."/>
            <person name="Haas B."/>
            <person name="Anupama A."/>
            <person name="Arner E."/>
            <person name="Aslund L."/>
            <person name="Attipoe P."/>
            <person name="Bontempi E."/>
            <person name="Bringaud F."/>
            <person name="Burton P."/>
            <person name="Cadag E."/>
            <person name="Campbell D.A."/>
            <person name="Carrington M."/>
            <person name="Crabtree J."/>
            <person name="Darban H."/>
            <person name="da Silveira J.F."/>
            <person name="de Jong P."/>
            <person name="Edwards K."/>
            <person name="Englund P.T."/>
            <person name="Fazelina G."/>
            <person name="Feldblyum T."/>
            <person name="Ferella M."/>
            <person name="Frasch A.C."/>
            <person name="Gull K."/>
            <person name="Horn D."/>
            <person name="Hou L."/>
            <person name="Huang Y."/>
            <person name="Kindlund E."/>
            <person name="Klingbeil M."/>
            <person name="Kluge S."/>
            <person name="Koo H."/>
            <person name="Lacerda D."/>
            <person name="Levin M.J."/>
            <person name="Lorenzi H."/>
            <person name="Louie T."/>
            <person name="Machado C.R."/>
            <person name="McCulloch R."/>
            <person name="McKenna A."/>
            <person name="Mizuno Y."/>
            <person name="Mottram J.C."/>
            <person name="Nelson S."/>
            <person name="Ochaya S."/>
            <person name="Osoegawa K."/>
            <person name="Pai G."/>
            <person name="Parsons M."/>
            <person name="Pentony M."/>
            <person name="Pettersson U."/>
            <person name="Pop M."/>
            <person name="Ramirez J.L."/>
            <person name="Rinta J."/>
            <person name="Robertson L."/>
            <person name="Salzberg S.L."/>
            <person name="Sanchez D.O."/>
            <person name="Seyler A."/>
            <person name="Sharma R."/>
            <person name="Shetty J."/>
            <person name="Simpson A.J."/>
            <person name="Sisk E."/>
            <person name="Tammi M.T."/>
            <person name="Tarleton R."/>
            <person name="Teixeira S."/>
            <person name="Van Aken S."/>
            <person name="Vogt C."/>
            <person name="Ward P.N."/>
            <person name="Wickstead B."/>
            <person name="Wortman J."/>
            <person name="White O."/>
            <person name="Fraser C.M."/>
            <person name="Stuart K.D."/>
            <person name="Andersson B."/>
        </authorList>
    </citation>
    <scope>NUCLEOTIDE SEQUENCE [LARGE SCALE GENOMIC DNA]</scope>
    <source>
        <strain evidence="2 3">CL Brener</strain>
    </source>
</reference>
<dbReference type="EMBL" id="AAHK01001515">
    <property type="protein sequence ID" value="EAN85061.1"/>
    <property type="molecule type" value="Genomic_DNA"/>
</dbReference>
<keyword evidence="1" id="KW-0812">Transmembrane</keyword>
<evidence type="ECO:0000313" key="3">
    <source>
        <dbReference type="Proteomes" id="UP000002296"/>
    </source>
</evidence>
<feature type="transmembrane region" description="Helical" evidence="1">
    <location>
        <begin position="355"/>
        <end position="377"/>
    </location>
</feature>
<feature type="transmembrane region" description="Helical" evidence="1">
    <location>
        <begin position="79"/>
        <end position="104"/>
    </location>
</feature>
<keyword evidence="3" id="KW-1185">Reference proteome</keyword>
<feature type="transmembrane region" description="Helical" evidence="1">
    <location>
        <begin position="125"/>
        <end position="145"/>
    </location>
</feature>
<dbReference type="STRING" id="353153.Q4CXQ4"/>
<keyword evidence="1" id="KW-0472">Membrane</keyword>
<comment type="caution">
    <text evidence="2">The sequence shown here is derived from an EMBL/GenBank/DDBJ whole genome shotgun (WGS) entry which is preliminary data.</text>
</comment>
<dbReference type="RefSeq" id="XP_806912.1">
    <property type="nucleotide sequence ID" value="XM_801819.1"/>
</dbReference>
<evidence type="ECO:0000313" key="2">
    <source>
        <dbReference type="EMBL" id="EAN85061.1"/>
    </source>
</evidence>
<dbReference type="AlphaFoldDB" id="Q4CXQ4"/>
<evidence type="ECO:0000256" key="1">
    <source>
        <dbReference type="SAM" id="Phobius"/>
    </source>
</evidence>
<dbReference type="KEGG" id="tcr:507943.70"/>
<dbReference type="PANTHER" id="PTHR11040:SF209">
    <property type="entry name" value="ZIP ZINC TRANSPORTER"/>
    <property type="match status" value="1"/>
</dbReference>
<dbReference type="GeneID" id="3537048"/>
<dbReference type="eggNOG" id="ENOG502S6CN">
    <property type="taxonomic scope" value="Eukaryota"/>
</dbReference>
<accession>Q4CXQ4</accession>
<name>Q4CXQ4_TRYCC</name>
<dbReference type="GO" id="GO:0016020">
    <property type="term" value="C:membrane"/>
    <property type="evidence" value="ECO:0007669"/>
    <property type="project" value="TreeGrafter"/>
</dbReference>
<dbReference type="PaxDb" id="353153-Q4CXQ4"/>
<dbReference type="OMA" id="FCDGLVI"/>
<protein>
    <submittedName>
        <fullName evidence="2">Uncharacterized protein</fullName>
    </submittedName>
</protein>
<feature type="transmembrane region" description="Helical" evidence="1">
    <location>
        <begin position="157"/>
        <end position="176"/>
    </location>
</feature>